<evidence type="ECO:0000313" key="1">
    <source>
        <dbReference type="EMBL" id="KJA13293.1"/>
    </source>
</evidence>
<accession>A0A0D2LR50</accession>
<dbReference type="AlphaFoldDB" id="A0A0D2LR50"/>
<name>A0A0D2LR50_HYPSF</name>
<dbReference type="Proteomes" id="UP000054270">
    <property type="component" value="Unassembled WGS sequence"/>
</dbReference>
<gene>
    <name evidence="1" type="ORF">HYPSUDRAFT_73090</name>
</gene>
<sequence>MLEAPKARGLQPPLALNGTHHLRAHELIARAQRPASLSPNRHNVALYSLRRRIMVTTVLSPVCDAPTPALHEVMHLNPPTSD</sequence>
<proteinExistence type="predicted"/>
<evidence type="ECO:0000313" key="2">
    <source>
        <dbReference type="Proteomes" id="UP000054270"/>
    </source>
</evidence>
<organism evidence="1 2">
    <name type="scientific">Hypholoma sublateritium (strain FD-334 SS-4)</name>
    <dbReference type="NCBI Taxonomy" id="945553"/>
    <lineage>
        <taxon>Eukaryota</taxon>
        <taxon>Fungi</taxon>
        <taxon>Dikarya</taxon>
        <taxon>Basidiomycota</taxon>
        <taxon>Agaricomycotina</taxon>
        <taxon>Agaricomycetes</taxon>
        <taxon>Agaricomycetidae</taxon>
        <taxon>Agaricales</taxon>
        <taxon>Agaricineae</taxon>
        <taxon>Strophariaceae</taxon>
        <taxon>Hypholoma</taxon>
    </lineage>
</organism>
<protein>
    <submittedName>
        <fullName evidence="1">Uncharacterized protein</fullName>
    </submittedName>
</protein>
<keyword evidence="2" id="KW-1185">Reference proteome</keyword>
<dbReference type="EMBL" id="KN817758">
    <property type="protein sequence ID" value="KJA13293.1"/>
    <property type="molecule type" value="Genomic_DNA"/>
</dbReference>
<reference evidence="2" key="1">
    <citation type="submission" date="2014-04" db="EMBL/GenBank/DDBJ databases">
        <title>Evolutionary Origins and Diversification of the Mycorrhizal Mutualists.</title>
        <authorList>
            <consortium name="DOE Joint Genome Institute"/>
            <consortium name="Mycorrhizal Genomics Consortium"/>
            <person name="Kohler A."/>
            <person name="Kuo A."/>
            <person name="Nagy L.G."/>
            <person name="Floudas D."/>
            <person name="Copeland A."/>
            <person name="Barry K.W."/>
            <person name="Cichocki N."/>
            <person name="Veneault-Fourrey C."/>
            <person name="LaButti K."/>
            <person name="Lindquist E.A."/>
            <person name="Lipzen A."/>
            <person name="Lundell T."/>
            <person name="Morin E."/>
            <person name="Murat C."/>
            <person name="Riley R."/>
            <person name="Ohm R."/>
            <person name="Sun H."/>
            <person name="Tunlid A."/>
            <person name="Henrissat B."/>
            <person name="Grigoriev I.V."/>
            <person name="Hibbett D.S."/>
            <person name="Martin F."/>
        </authorList>
    </citation>
    <scope>NUCLEOTIDE SEQUENCE [LARGE SCALE GENOMIC DNA]</scope>
    <source>
        <strain evidence="2">FD-334 SS-4</strain>
    </source>
</reference>